<proteinExistence type="predicted"/>
<organism evidence="1 2">
    <name type="scientific">Dermacentor silvarum</name>
    <name type="common">Tick</name>
    <dbReference type="NCBI Taxonomy" id="543639"/>
    <lineage>
        <taxon>Eukaryota</taxon>
        <taxon>Metazoa</taxon>
        <taxon>Ecdysozoa</taxon>
        <taxon>Arthropoda</taxon>
        <taxon>Chelicerata</taxon>
        <taxon>Arachnida</taxon>
        <taxon>Acari</taxon>
        <taxon>Parasitiformes</taxon>
        <taxon>Ixodida</taxon>
        <taxon>Ixodoidea</taxon>
        <taxon>Ixodidae</taxon>
        <taxon>Rhipicephalinae</taxon>
        <taxon>Dermacentor</taxon>
    </lineage>
</organism>
<gene>
    <name evidence="1" type="ORF">HPB49_010625</name>
</gene>
<evidence type="ECO:0000313" key="1">
    <source>
        <dbReference type="EMBL" id="KAH7959373.1"/>
    </source>
</evidence>
<reference evidence="1" key="1">
    <citation type="submission" date="2020-05" db="EMBL/GenBank/DDBJ databases">
        <title>Large-scale comparative analyses of tick genomes elucidate their genetic diversity and vector capacities.</title>
        <authorList>
            <person name="Jia N."/>
            <person name="Wang J."/>
            <person name="Shi W."/>
            <person name="Du L."/>
            <person name="Sun Y."/>
            <person name="Zhan W."/>
            <person name="Jiang J."/>
            <person name="Wang Q."/>
            <person name="Zhang B."/>
            <person name="Ji P."/>
            <person name="Sakyi L.B."/>
            <person name="Cui X."/>
            <person name="Yuan T."/>
            <person name="Jiang B."/>
            <person name="Yang W."/>
            <person name="Lam T.T.-Y."/>
            <person name="Chang Q."/>
            <person name="Ding S."/>
            <person name="Wang X."/>
            <person name="Zhu J."/>
            <person name="Ruan X."/>
            <person name="Zhao L."/>
            <person name="Wei J."/>
            <person name="Que T."/>
            <person name="Du C."/>
            <person name="Cheng J."/>
            <person name="Dai P."/>
            <person name="Han X."/>
            <person name="Huang E."/>
            <person name="Gao Y."/>
            <person name="Liu J."/>
            <person name="Shao H."/>
            <person name="Ye R."/>
            <person name="Li L."/>
            <person name="Wei W."/>
            <person name="Wang X."/>
            <person name="Wang C."/>
            <person name="Yang T."/>
            <person name="Huo Q."/>
            <person name="Li W."/>
            <person name="Guo W."/>
            <person name="Chen H."/>
            <person name="Zhou L."/>
            <person name="Ni X."/>
            <person name="Tian J."/>
            <person name="Zhou Y."/>
            <person name="Sheng Y."/>
            <person name="Liu T."/>
            <person name="Pan Y."/>
            <person name="Xia L."/>
            <person name="Li J."/>
            <person name="Zhao F."/>
            <person name="Cao W."/>
        </authorList>
    </citation>
    <scope>NUCLEOTIDE SEQUENCE</scope>
    <source>
        <strain evidence="1">Dsil-2018</strain>
    </source>
</reference>
<protein>
    <submittedName>
        <fullName evidence="1">Uncharacterized protein</fullName>
    </submittedName>
</protein>
<dbReference type="Proteomes" id="UP000821865">
    <property type="component" value="Chromosome 3"/>
</dbReference>
<comment type="caution">
    <text evidence="1">The sequence shown here is derived from an EMBL/GenBank/DDBJ whole genome shotgun (WGS) entry which is preliminary data.</text>
</comment>
<accession>A0ACB8D4Q9</accession>
<evidence type="ECO:0000313" key="2">
    <source>
        <dbReference type="Proteomes" id="UP000821865"/>
    </source>
</evidence>
<name>A0ACB8D4Q9_DERSI</name>
<dbReference type="EMBL" id="CM023472">
    <property type="protein sequence ID" value="KAH7959373.1"/>
    <property type="molecule type" value="Genomic_DNA"/>
</dbReference>
<sequence>MAGAMSVAHDEIGKMAAFLPSLAKGTMAGSGPASLPIWAKNNMNRRVRVIDRRRLLAEDSPDEWRSRSDNTWVKICCFFVLFVVPLVVCNFFLTAYVLYIRSPDGGSITELDTIPELKITPASIPNLRQPPSVLIPEAPSEVAVPVLMNTTHRPAYRPPPSLTERPNVCSSILCRFAAQYYRAKLDESLDPCKDFYKYVCSTFKGANNQYRLTELDMEYTTTSIVRILHIPSSNQKSYEKAAALFQTCVLFVKNRKPEKRGKYQCPTFY</sequence>
<keyword evidence="2" id="KW-1185">Reference proteome</keyword>